<dbReference type="GO" id="GO:0008705">
    <property type="term" value="F:methionine synthase activity"/>
    <property type="evidence" value="ECO:0007669"/>
    <property type="project" value="TreeGrafter"/>
</dbReference>
<dbReference type="GO" id="GO:0046653">
    <property type="term" value="P:tetrahydrofolate metabolic process"/>
    <property type="evidence" value="ECO:0007669"/>
    <property type="project" value="TreeGrafter"/>
</dbReference>
<proteinExistence type="predicted"/>
<sequence length="370" mass="39526">MHQAAEQTATALPAPPRQTSGSADGVSAEQRQAYWDALIARDERTAWGVTRRALEDGVDPECLLLDLIGGAQRRIGTDWAAARLSVAQEHAATAIGDRVVAALAAHPGFRDAQAPAAGRVAVACADGEWHAMPARLLAEVLALRGWQVDFLGAHVPGPHLVAHLHQSGPDAVALSASLATRLPAAHAVITACQAAGVPVLAGGAAFGPDGRHARLLNADGWAGDARAAAESLQSALPRPRSPHQAVDDLPHLSDQEYTLLRRGRLQFAAAILADLPARFPRMRDYSESQMRHTEQDIDSILEYLACATYVDDAELFVAFSGWTREILQARGVPDHALTAGLEAARDRLREFPRAAGFLTAALEDLKEDRR</sequence>
<dbReference type="InterPro" id="IPR050554">
    <property type="entry name" value="Met_Synthase/Corrinoid"/>
</dbReference>
<accession>A0A941E2M4</accession>
<dbReference type="InterPro" id="IPR036594">
    <property type="entry name" value="Meth_synthase_dom"/>
</dbReference>
<gene>
    <name evidence="5" type="ORF">KDK95_01790</name>
</gene>
<dbReference type="SUPFAM" id="SSF52242">
    <property type="entry name" value="Cobalamin (vitamin B12)-binding domain"/>
    <property type="match status" value="1"/>
</dbReference>
<dbReference type="GO" id="GO:0046872">
    <property type="term" value="F:metal ion binding"/>
    <property type="evidence" value="ECO:0007669"/>
    <property type="project" value="UniProtKB-KW"/>
</dbReference>
<reference evidence="5" key="1">
    <citation type="submission" date="2021-04" db="EMBL/GenBank/DDBJ databases">
        <title>Genome based classification of Actinospica acidithermotolerans sp. nov., an actinobacterium isolated from an Indonesian hot spring.</title>
        <authorList>
            <person name="Kusuma A.B."/>
            <person name="Putra K.E."/>
            <person name="Nafisah S."/>
            <person name="Loh J."/>
            <person name="Nouioui I."/>
            <person name="Goodfellow M."/>
        </authorList>
    </citation>
    <scope>NUCLEOTIDE SEQUENCE</scope>
    <source>
        <strain evidence="5">MGRD01-02</strain>
    </source>
</reference>
<comment type="caution">
    <text evidence="5">The sequence shown here is derived from an EMBL/GenBank/DDBJ whole genome shotgun (WGS) entry which is preliminary data.</text>
</comment>
<feature type="compositionally biased region" description="Polar residues" evidence="3">
    <location>
        <begin position="1"/>
        <end position="10"/>
    </location>
</feature>
<evidence type="ECO:0000313" key="6">
    <source>
        <dbReference type="Proteomes" id="UP000676325"/>
    </source>
</evidence>
<evidence type="ECO:0000256" key="1">
    <source>
        <dbReference type="ARBA" id="ARBA00022723"/>
    </source>
</evidence>
<dbReference type="Pfam" id="PF02607">
    <property type="entry name" value="B12-binding_2"/>
    <property type="match status" value="1"/>
</dbReference>
<keyword evidence="2" id="KW-0170">Cobalt</keyword>
<dbReference type="InterPro" id="IPR006158">
    <property type="entry name" value="Cobalamin-bd"/>
</dbReference>
<dbReference type="EMBL" id="JAGSOH010000003">
    <property type="protein sequence ID" value="MBR7825020.1"/>
    <property type="molecule type" value="Genomic_DNA"/>
</dbReference>
<evidence type="ECO:0000256" key="3">
    <source>
        <dbReference type="SAM" id="MobiDB-lite"/>
    </source>
</evidence>
<evidence type="ECO:0000313" key="5">
    <source>
        <dbReference type="EMBL" id="MBR7825020.1"/>
    </source>
</evidence>
<feature type="domain" description="B12-binding" evidence="4">
    <location>
        <begin position="117"/>
        <end position="243"/>
    </location>
</feature>
<dbReference type="GO" id="GO:0031419">
    <property type="term" value="F:cobalamin binding"/>
    <property type="evidence" value="ECO:0007669"/>
    <property type="project" value="InterPro"/>
</dbReference>
<keyword evidence="6" id="KW-1185">Reference proteome</keyword>
<dbReference type="Pfam" id="PF02310">
    <property type="entry name" value="B12-binding"/>
    <property type="match status" value="1"/>
</dbReference>
<dbReference type="PANTHER" id="PTHR45833:SF1">
    <property type="entry name" value="METHIONINE SYNTHASE"/>
    <property type="match status" value="1"/>
</dbReference>
<dbReference type="AlphaFoldDB" id="A0A941E2M4"/>
<dbReference type="Gene3D" id="3.40.50.280">
    <property type="entry name" value="Cobalamin-binding domain"/>
    <property type="match status" value="1"/>
</dbReference>
<dbReference type="InterPro" id="IPR003759">
    <property type="entry name" value="Cbl-bd_cap"/>
</dbReference>
<dbReference type="Proteomes" id="UP000676325">
    <property type="component" value="Unassembled WGS sequence"/>
</dbReference>
<evidence type="ECO:0000259" key="4">
    <source>
        <dbReference type="PROSITE" id="PS51332"/>
    </source>
</evidence>
<organism evidence="5 6">
    <name type="scientific">Actinospica acidithermotolerans</name>
    <dbReference type="NCBI Taxonomy" id="2828514"/>
    <lineage>
        <taxon>Bacteria</taxon>
        <taxon>Bacillati</taxon>
        <taxon>Actinomycetota</taxon>
        <taxon>Actinomycetes</taxon>
        <taxon>Catenulisporales</taxon>
        <taxon>Actinospicaceae</taxon>
        <taxon>Actinospica</taxon>
    </lineage>
</organism>
<protein>
    <submittedName>
        <fullName evidence="5">Cobalamin-dependent protein</fullName>
    </submittedName>
</protein>
<dbReference type="GO" id="GO:0005829">
    <property type="term" value="C:cytosol"/>
    <property type="evidence" value="ECO:0007669"/>
    <property type="project" value="TreeGrafter"/>
</dbReference>
<dbReference type="RefSeq" id="WP_212516182.1">
    <property type="nucleotide sequence ID" value="NZ_JAGSOH010000003.1"/>
</dbReference>
<dbReference type="Gene3D" id="1.10.1240.10">
    <property type="entry name" value="Methionine synthase domain"/>
    <property type="match status" value="1"/>
</dbReference>
<keyword evidence="1" id="KW-0479">Metal-binding</keyword>
<feature type="region of interest" description="Disordered" evidence="3">
    <location>
        <begin position="1"/>
        <end position="26"/>
    </location>
</feature>
<dbReference type="PROSITE" id="PS51332">
    <property type="entry name" value="B12_BINDING"/>
    <property type="match status" value="1"/>
</dbReference>
<name>A0A941E2M4_9ACTN</name>
<dbReference type="GO" id="GO:0050667">
    <property type="term" value="P:homocysteine metabolic process"/>
    <property type="evidence" value="ECO:0007669"/>
    <property type="project" value="TreeGrafter"/>
</dbReference>
<dbReference type="PANTHER" id="PTHR45833">
    <property type="entry name" value="METHIONINE SYNTHASE"/>
    <property type="match status" value="1"/>
</dbReference>
<dbReference type="InterPro" id="IPR036724">
    <property type="entry name" value="Cobalamin-bd_sf"/>
</dbReference>
<evidence type="ECO:0000256" key="2">
    <source>
        <dbReference type="ARBA" id="ARBA00023285"/>
    </source>
</evidence>